<keyword evidence="3" id="KW-1185">Reference proteome</keyword>
<dbReference type="InParanoid" id="A0A0V0QW97"/>
<feature type="compositionally biased region" description="Basic and acidic residues" evidence="1">
    <location>
        <begin position="38"/>
        <end position="57"/>
    </location>
</feature>
<reference evidence="2 3" key="1">
    <citation type="journal article" date="2015" name="Sci. Rep.">
        <title>Genome of the facultative scuticociliatosis pathogen Pseudocohnilembus persalinus provides insight into its virulence through horizontal gene transfer.</title>
        <authorList>
            <person name="Xiong J."/>
            <person name="Wang G."/>
            <person name="Cheng J."/>
            <person name="Tian M."/>
            <person name="Pan X."/>
            <person name="Warren A."/>
            <person name="Jiang C."/>
            <person name="Yuan D."/>
            <person name="Miao W."/>
        </authorList>
    </citation>
    <scope>NUCLEOTIDE SEQUENCE [LARGE SCALE GENOMIC DNA]</scope>
    <source>
        <strain evidence="2">36N120E</strain>
    </source>
</reference>
<comment type="caution">
    <text evidence="2">The sequence shown here is derived from an EMBL/GenBank/DDBJ whole genome shotgun (WGS) entry which is preliminary data.</text>
</comment>
<evidence type="ECO:0000313" key="3">
    <source>
        <dbReference type="Proteomes" id="UP000054937"/>
    </source>
</evidence>
<dbReference type="Proteomes" id="UP000054937">
    <property type="component" value="Unassembled WGS sequence"/>
</dbReference>
<evidence type="ECO:0000313" key="2">
    <source>
        <dbReference type="EMBL" id="KRX06636.1"/>
    </source>
</evidence>
<sequence length="128" mass="14961">MGCGASRDSDKINVPKQHGKVNKQKIQVENNQEEEEGKEFNASEKTENRSKTSQDFVKNEDEFQQQKQLEAEEEKFNGFYTDKELKKTDEIEIDDTQIEEETETLRSFLENNKDLKGFNFTNKIGNFL</sequence>
<dbReference type="EMBL" id="LDAU01000094">
    <property type="protein sequence ID" value="KRX06636.1"/>
    <property type="molecule type" value="Genomic_DNA"/>
</dbReference>
<feature type="region of interest" description="Disordered" evidence="1">
    <location>
        <begin position="1"/>
        <end position="57"/>
    </location>
</feature>
<accession>A0A0V0QW97</accession>
<evidence type="ECO:0000256" key="1">
    <source>
        <dbReference type="SAM" id="MobiDB-lite"/>
    </source>
</evidence>
<name>A0A0V0QW97_PSEPJ</name>
<proteinExistence type="predicted"/>
<protein>
    <submittedName>
        <fullName evidence="2">Uncharacterized protein</fullName>
    </submittedName>
</protein>
<dbReference type="AlphaFoldDB" id="A0A0V0QW97"/>
<gene>
    <name evidence="2" type="ORF">PPERSA_13115</name>
</gene>
<organism evidence="2 3">
    <name type="scientific">Pseudocohnilembus persalinus</name>
    <name type="common">Ciliate</name>
    <dbReference type="NCBI Taxonomy" id="266149"/>
    <lineage>
        <taxon>Eukaryota</taxon>
        <taxon>Sar</taxon>
        <taxon>Alveolata</taxon>
        <taxon>Ciliophora</taxon>
        <taxon>Intramacronucleata</taxon>
        <taxon>Oligohymenophorea</taxon>
        <taxon>Scuticociliatia</taxon>
        <taxon>Philasterida</taxon>
        <taxon>Pseudocohnilembidae</taxon>
        <taxon>Pseudocohnilembus</taxon>
    </lineage>
</organism>